<dbReference type="RefSeq" id="WP_237445671.1">
    <property type="nucleotide sequence ID" value="NZ_CAKLPX010000004.1"/>
</dbReference>
<dbReference type="PANTHER" id="PTHR35457:SF1">
    <property type="entry name" value="HEME A SYNTHASE"/>
    <property type="match status" value="1"/>
</dbReference>
<evidence type="ECO:0000256" key="3">
    <source>
        <dbReference type="ARBA" id="ARBA00022692"/>
    </source>
</evidence>
<keyword evidence="2" id="KW-1003">Cell membrane</keyword>
<feature type="transmembrane region" description="Helical" evidence="12">
    <location>
        <begin position="83"/>
        <end position="102"/>
    </location>
</feature>
<evidence type="ECO:0000256" key="11">
    <source>
        <dbReference type="ARBA" id="ARBA00023444"/>
    </source>
</evidence>
<feature type="transmembrane region" description="Helical" evidence="12">
    <location>
        <begin position="114"/>
        <end position="132"/>
    </location>
</feature>
<feature type="transmembrane region" description="Helical" evidence="12">
    <location>
        <begin position="183"/>
        <end position="201"/>
    </location>
</feature>
<evidence type="ECO:0000313" key="14">
    <source>
        <dbReference type="Proteomes" id="UP000838100"/>
    </source>
</evidence>
<gene>
    <name evidence="13" type="primary">ctaA</name>
    <name evidence="13" type="ORF">SIN8267_03127</name>
</gene>
<dbReference type="Proteomes" id="UP000838100">
    <property type="component" value="Unassembled WGS sequence"/>
</dbReference>
<protein>
    <submittedName>
        <fullName evidence="13">Heme A synthase</fullName>
        <ecNumber evidence="13">1.3.-.-</ecNumber>
    </submittedName>
</protein>
<evidence type="ECO:0000256" key="4">
    <source>
        <dbReference type="ARBA" id="ARBA00022723"/>
    </source>
</evidence>
<keyword evidence="4" id="KW-0479">Metal-binding</keyword>
<dbReference type="GO" id="GO:0016491">
    <property type="term" value="F:oxidoreductase activity"/>
    <property type="evidence" value="ECO:0007669"/>
    <property type="project" value="UniProtKB-KW"/>
</dbReference>
<comment type="subcellular location">
    <subcellularLocation>
        <location evidence="1">Membrane</location>
        <topology evidence="1">Multi-pass membrane protein</topology>
    </subcellularLocation>
</comment>
<feature type="transmembrane region" description="Helical" evidence="12">
    <location>
        <begin position="290"/>
        <end position="309"/>
    </location>
</feature>
<evidence type="ECO:0000256" key="10">
    <source>
        <dbReference type="ARBA" id="ARBA00023157"/>
    </source>
</evidence>
<keyword evidence="5 12" id="KW-1133">Transmembrane helix</keyword>
<evidence type="ECO:0000256" key="6">
    <source>
        <dbReference type="ARBA" id="ARBA00023002"/>
    </source>
</evidence>
<keyword evidence="6 13" id="KW-0560">Oxidoreductase</keyword>
<dbReference type="Pfam" id="PF02628">
    <property type="entry name" value="COX15-CtaA"/>
    <property type="match status" value="1"/>
</dbReference>
<dbReference type="InterPro" id="IPR003780">
    <property type="entry name" value="COX15/CtaA_fam"/>
</dbReference>
<feature type="transmembrane region" description="Helical" evidence="12">
    <location>
        <begin position="12"/>
        <end position="33"/>
    </location>
</feature>
<keyword evidence="3 12" id="KW-0812">Transmembrane</keyword>
<evidence type="ECO:0000256" key="9">
    <source>
        <dbReference type="ARBA" id="ARBA00023136"/>
    </source>
</evidence>
<accession>A0ABN8EKQ6</accession>
<comment type="caution">
    <text evidence="13">The sequence shown here is derived from an EMBL/GenBank/DDBJ whole genome shotgun (WGS) entry which is preliminary data.</text>
</comment>
<proteinExistence type="predicted"/>
<sequence>MVEKNYNIAKKIVLLACVLTLFVIMLGAFTRLVDAGLGCPDWPGCYGHLTWPSTEQEVSRANQAFPDMPVEAGKPWPEMVHRYFASSLGLFAIFIAVFCYKAKSNNQQAPVKHAFFLLAFVILQGLFGMWTVTLKLWPQVVTGHLLGGFTSLTILWLLYLRINQRGWQVDQSVQAMLKKLKPLAAIALVVVITQVFLGGWTTSNYAAVACPDLPMCQGQWLPETNFENAFDFSQTVGPNYLGGALDNTARVTIHLSHRIGAVVTTVVLGLLIINLLRLRQEKTTRYGRCLAALLIIQIGLGLSNIIFHFPVSIAVAHNLFGALLLVSVAGLNYQLIKATKGA</sequence>
<evidence type="ECO:0000256" key="5">
    <source>
        <dbReference type="ARBA" id="ARBA00022989"/>
    </source>
</evidence>
<dbReference type="InterPro" id="IPR050450">
    <property type="entry name" value="COX15/CtaA_HemeA_synthase"/>
</dbReference>
<dbReference type="PANTHER" id="PTHR35457">
    <property type="entry name" value="HEME A SYNTHASE"/>
    <property type="match status" value="1"/>
</dbReference>
<feature type="transmembrane region" description="Helical" evidence="12">
    <location>
        <begin position="315"/>
        <end position="336"/>
    </location>
</feature>
<comment type="pathway">
    <text evidence="11">Porphyrin-containing compound metabolism.</text>
</comment>
<keyword evidence="8" id="KW-0350">Heme biosynthesis</keyword>
<evidence type="ECO:0000256" key="12">
    <source>
        <dbReference type="SAM" id="Phobius"/>
    </source>
</evidence>
<evidence type="ECO:0000256" key="8">
    <source>
        <dbReference type="ARBA" id="ARBA00023133"/>
    </source>
</evidence>
<organism evidence="13 14">
    <name type="scientific">Sinobacterium norvegicum</name>
    <dbReference type="NCBI Taxonomy" id="1641715"/>
    <lineage>
        <taxon>Bacteria</taxon>
        <taxon>Pseudomonadati</taxon>
        <taxon>Pseudomonadota</taxon>
        <taxon>Gammaproteobacteria</taxon>
        <taxon>Cellvibrionales</taxon>
        <taxon>Spongiibacteraceae</taxon>
        <taxon>Sinobacterium</taxon>
    </lineage>
</organism>
<evidence type="ECO:0000256" key="1">
    <source>
        <dbReference type="ARBA" id="ARBA00004141"/>
    </source>
</evidence>
<dbReference type="EC" id="1.3.-.-" evidence="13"/>
<evidence type="ECO:0000256" key="2">
    <source>
        <dbReference type="ARBA" id="ARBA00022475"/>
    </source>
</evidence>
<keyword evidence="14" id="KW-1185">Reference proteome</keyword>
<evidence type="ECO:0000256" key="7">
    <source>
        <dbReference type="ARBA" id="ARBA00023004"/>
    </source>
</evidence>
<keyword evidence="10" id="KW-1015">Disulfide bond</keyword>
<name>A0ABN8EKQ6_9GAMM</name>
<dbReference type="EMBL" id="CAKLPX010000004">
    <property type="protein sequence ID" value="CAH0992988.1"/>
    <property type="molecule type" value="Genomic_DNA"/>
</dbReference>
<keyword evidence="9 12" id="KW-0472">Membrane</keyword>
<keyword evidence="7" id="KW-0408">Iron</keyword>
<feature type="transmembrane region" description="Helical" evidence="12">
    <location>
        <begin position="144"/>
        <end position="162"/>
    </location>
</feature>
<evidence type="ECO:0000313" key="13">
    <source>
        <dbReference type="EMBL" id="CAH0992988.1"/>
    </source>
</evidence>
<reference evidence="13" key="1">
    <citation type="submission" date="2021-12" db="EMBL/GenBank/DDBJ databases">
        <authorList>
            <person name="Rodrigo-Torres L."/>
            <person name="Arahal R. D."/>
            <person name="Lucena T."/>
        </authorList>
    </citation>
    <scope>NUCLEOTIDE SEQUENCE</scope>
    <source>
        <strain evidence="13">CECT 8267</strain>
    </source>
</reference>
<feature type="transmembrane region" description="Helical" evidence="12">
    <location>
        <begin position="259"/>
        <end position="278"/>
    </location>
</feature>